<reference evidence="1 2" key="1">
    <citation type="journal article" date="2003" name="Mol. Microbiol.">
        <title>Genome-based analysis of virulence genes in a non-biofilm-forming Staphylococcus epidermidis strain (ATCC 12228).</title>
        <authorList>
            <person name="Zhang Y.Q."/>
            <person name="Ren S.X."/>
            <person name="Li H.L."/>
            <person name="Wang Y.X."/>
            <person name="Fu G."/>
            <person name="Yang J."/>
            <person name="Qin Z.Q."/>
            <person name="Miao Y.G."/>
            <person name="Wang W.Y."/>
            <person name="Chen R.S."/>
            <person name="Shen Y."/>
            <person name="Chen Z."/>
            <person name="Yuan Z.H."/>
            <person name="Zhao G.P."/>
            <person name="Qu D."/>
            <person name="Danchin A."/>
            <person name="Wen Y.M."/>
        </authorList>
    </citation>
    <scope>NUCLEOTIDE SEQUENCE [LARGE SCALE GENOMIC DNA]</scope>
    <source>
        <strain evidence="2">ATCC 12228 / FDA PCI 1200</strain>
    </source>
</reference>
<dbReference type="eggNOG" id="COG0275">
    <property type="taxonomic scope" value="Bacteria"/>
</dbReference>
<dbReference type="PANTHER" id="PTHR35276:SF1">
    <property type="entry name" value="TRNA (MNM(5)S(2)U34)-METHYLTRANSFERASE, CHLOROPLASTIC"/>
    <property type="match status" value="1"/>
</dbReference>
<dbReference type="SUPFAM" id="SSF53335">
    <property type="entry name" value="S-adenosyl-L-methionine-dependent methyltransferases"/>
    <property type="match status" value="1"/>
</dbReference>
<dbReference type="HOGENOM" id="CLU_079190_1_0_9"/>
<organism evidence="1 2">
    <name type="scientific">Staphylococcus epidermidis (strain ATCC 12228 / FDA PCI 1200)</name>
    <dbReference type="NCBI Taxonomy" id="176280"/>
    <lineage>
        <taxon>Bacteria</taxon>
        <taxon>Bacillati</taxon>
        <taxon>Bacillota</taxon>
        <taxon>Bacilli</taxon>
        <taxon>Bacillales</taxon>
        <taxon>Staphylococcaceae</taxon>
        <taxon>Staphylococcus</taxon>
    </lineage>
</organism>
<dbReference type="KEGG" id="sep:SE_1434"/>
<dbReference type="InterPro" id="IPR029063">
    <property type="entry name" value="SAM-dependent_MTases_sf"/>
</dbReference>
<proteinExistence type="predicted"/>
<dbReference type="Pfam" id="PF06962">
    <property type="entry name" value="rRNA_methylase"/>
    <property type="match status" value="1"/>
</dbReference>
<protein>
    <recommendedName>
        <fullName evidence="3">Methyltransferase domain-containing protein</fullName>
    </recommendedName>
</protein>
<dbReference type="PATRIC" id="fig|176280.10.peg.1400"/>
<dbReference type="RefSeq" id="WP_001830894.1">
    <property type="nucleotide sequence ID" value="NC_004461.1"/>
</dbReference>
<dbReference type="OrthoDB" id="9792989at2"/>
<evidence type="ECO:0000313" key="1">
    <source>
        <dbReference type="EMBL" id="AAO05033.1"/>
    </source>
</evidence>
<dbReference type="PANTHER" id="PTHR35276">
    <property type="entry name" value="S-ADENOSYL-L-METHIONINE-DEPENDENT METHYLTRANSFERASES SUPERFAMILY PROTEIN"/>
    <property type="match status" value="1"/>
</dbReference>
<evidence type="ECO:0000313" key="2">
    <source>
        <dbReference type="Proteomes" id="UP000001411"/>
    </source>
</evidence>
<dbReference type="InterPro" id="IPR010719">
    <property type="entry name" value="MnmM_MeTrfase"/>
</dbReference>
<dbReference type="Gene3D" id="3.40.50.150">
    <property type="entry name" value="Vaccinia Virus protein VP39"/>
    <property type="match status" value="1"/>
</dbReference>
<dbReference type="EMBL" id="AE015929">
    <property type="protein sequence ID" value="AAO05033.1"/>
    <property type="molecule type" value="Genomic_DNA"/>
</dbReference>
<name>A0A0H2VH48_STAES</name>
<dbReference type="Proteomes" id="UP000001411">
    <property type="component" value="Chromosome"/>
</dbReference>
<dbReference type="AlphaFoldDB" id="A0A0H2VH48"/>
<gene>
    <name evidence="1" type="ordered locus">SE_1434</name>
</gene>
<evidence type="ECO:0008006" key="3">
    <source>
        <dbReference type="Google" id="ProtNLM"/>
    </source>
</evidence>
<dbReference type="GeneID" id="50018456"/>
<accession>A0A0H2VH48</accession>
<sequence length="187" mass="21163">MKLERILPFSKSLIDSHINHNSIVIDATCGNGNDTAYFAQHVPNGFVYGFDIQEQAILNTHKKTKDYSNVKLIQSGHENAKLHIPAQHHGCIDAAIFNLGYLPKGNKEIVTKPETTIMAINEIFDILSIEGIIILVIYHGHEEGKVEKEALLEFLQNFDQNKAHILQYQFINQKNNAPFICAIEKRN</sequence>